<proteinExistence type="inferred from homology"/>
<feature type="domain" description="YCII-related" evidence="2">
    <location>
        <begin position="1"/>
        <end position="87"/>
    </location>
</feature>
<organism evidence="3 4">
    <name type="scientific">Dongia rigui</name>
    <dbReference type="NCBI Taxonomy" id="940149"/>
    <lineage>
        <taxon>Bacteria</taxon>
        <taxon>Pseudomonadati</taxon>
        <taxon>Pseudomonadota</taxon>
        <taxon>Alphaproteobacteria</taxon>
        <taxon>Rhodospirillales</taxon>
        <taxon>Dongiaceae</taxon>
        <taxon>Dongia</taxon>
    </lineage>
</organism>
<sequence>MLYSVLFEDNVTRAEAIRREFLPDHLVFLERNRGRIIAAGPLRDASDAPAGGMWLVRAETPDVVEELVRADPFWPTGLRRSHRVLQWQRVFGADVFAA</sequence>
<dbReference type="InterPro" id="IPR005545">
    <property type="entry name" value="YCII"/>
</dbReference>
<dbReference type="SUPFAM" id="SSF54909">
    <property type="entry name" value="Dimeric alpha+beta barrel"/>
    <property type="match status" value="1"/>
</dbReference>
<dbReference type="InterPro" id="IPR011008">
    <property type="entry name" value="Dimeric_a/b-barrel"/>
</dbReference>
<name>A0ABU5DYB5_9PROT</name>
<dbReference type="Pfam" id="PF03795">
    <property type="entry name" value="YCII"/>
    <property type="match status" value="1"/>
</dbReference>
<evidence type="ECO:0000313" key="3">
    <source>
        <dbReference type="EMBL" id="MDY0872331.1"/>
    </source>
</evidence>
<evidence type="ECO:0000256" key="1">
    <source>
        <dbReference type="ARBA" id="ARBA00007689"/>
    </source>
</evidence>
<gene>
    <name evidence="3" type="ORF">SMD31_10375</name>
</gene>
<accession>A0ABU5DYB5</accession>
<dbReference type="Proteomes" id="UP001271769">
    <property type="component" value="Unassembled WGS sequence"/>
</dbReference>
<protein>
    <submittedName>
        <fullName evidence="3">YciI family protein</fullName>
    </submittedName>
</protein>
<dbReference type="RefSeq" id="WP_320500752.1">
    <property type="nucleotide sequence ID" value="NZ_JAXCLX010000001.1"/>
</dbReference>
<dbReference type="Gene3D" id="3.30.70.1060">
    <property type="entry name" value="Dimeric alpha+beta barrel"/>
    <property type="match status" value="1"/>
</dbReference>
<comment type="caution">
    <text evidence="3">The sequence shown here is derived from an EMBL/GenBank/DDBJ whole genome shotgun (WGS) entry which is preliminary data.</text>
</comment>
<evidence type="ECO:0000313" key="4">
    <source>
        <dbReference type="Proteomes" id="UP001271769"/>
    </source>
</evidence>
<reference evidence="3 4" key="1">
    <citation type="journal article" date="2013" name="Antonie Van Leeuwenhoek">
        <title>Dongia rigui sp. nov., isolated from freshwater of a large wetland in Korea.</title>
        <authorList>
            <person name="Baik K.S."/>
            <person name="Hwang Y.M."/>
            <person name="Choi J.S."/>
            <person name="Kwon J."/>
            <person name="Seong C.N."/>
        </authorList>
    </citation>
    <scope>NUCLEOTIDE SEQUENCE [LARGE SCALE GENOMIC DNA]</scope>
    <source>
        <strain evidence="3 4">04SU4-P</strain>
    </source>
</reference>
<evidence type="ECO:0000259" key="2">
    <source>
        <dbReference type="Pfam" id="PF03795"/>
    </source>
</evidence>
<comment type="similarity">
    <text evidence="1">Belongs to the YciI family.</text>
</comment>
<dbReference type="EMBL" id="JAXCLX010000001">
    <property type="protein sequence ID" value="MDY0872331.1"/>
    <property type="molecule type" value="Genomic_DNA"/>
</dbReference>
<keyword evidence="4" id="KW-1185">Reference proteome</keyword>